<dbReference type="STRING" id="1121442.SAMN02745702_01197"/>
<evidence type="ECO:0000256" key="6">
    <source>
        <dbReference type="ARBA" id="ARBA00023125"/>
    </source>
</evidence>
<reference evidence="9 10" key="1">
    <citation type="submission" date="2017-02" db="EMBL/GenBank/DDBJ databases">
        <authorList>
            <person name="Peterson S.W."/>
        </authorList>
    </citation>
    <scope>NUCLEOTIDE SEQUENCE [LARGE SCALE GENOMIC DNA]</scope>
    <source>
        <strain evidence="9 10">DSM 18034</strain>
    </source>
</reference>
<dbReference type="FunFam" id="2.60.260.20:FF:000005">
    <property type="entry name" value="Chaperone protein dnaJ 1, mitochondrial"/>
    <property type="match status" value="1"/>
</dbReference>
<keyword evidence="5" id="KW-0862">Zinc</keyword>
<sequence length="322" mass="35174">MSVEYKNYYEVLGVKRGDSKEEIARAFKRLARKYHPDLNPDNPEAEKKFKEINEAYEVLKDDKKRRLYDQLGPNYQHGQNFEPPPGFQGFGGGGAGFDASGFSDFFETIFGGAGGGHQNPFGGGFGGGGGFHAAPSRGQDAETTLHLTLEEAFLGGRKSVSLQERVTGPNGMPTMRTKTLEVNVPKGIKNGARIRLSGQGHPGRNGGPKGDLYLRTAIQPHPRFTLDGLNVVLDLPLAPWEAALGTHVQVPTLDKPVELKVPAGISSGQKMRIRGRGLGSGAKQGDQFVRVMIKMPKKMTDHQRELWESLAEESGEFSPRDF</sequence>
<proteinExistence type="predicted"/>
<protein>
    <submittedName>
        <fullName evidence="9">Curved DNA-binding protein</fullName>
    </submittedName>
</protein>
<keyword evidence="6 9" id="KW-0238">DNA-binding</keyword>
<dbReference type="SUPFAM" id="SSF46565">
    <property type="entry name" value="Chaperone J-domain"/>
    <property type="match status" value="1"/>
</dbReference>
<keyword evidence="2" id="KW-0479">Metal-binding</keyword>
<evidence type="ECO:0000259" key="8">
    <source>
        <dbReference type="PROSITE" id="PS50076"/>
    </source>
</evidence>
<dbReference type="PANTHER" id="PTHR43096">
    <property type="entry name" value="DNAJ HOMOLOG 1, MITOCHONDRIAL-RELATED"/>
    <property type="match status" value="1"/>
</dbReference>
<dbReference type="CDD" id="cd10747">
    <property type="entry name" value="DnaJ_C"/>
    <property type="match status" value="1"/>
</dbReference>
<dbReference type="InterPro" id="IPR018253">
    <property type="entry name" value="DnaJ_domain_CS"/>
</dbReference>
<dbReference type="OrthoDB" id="9779889at2"/>
<dbReference type="Pfam" id="PF01556">
    <property type="entry name" value="DnaJ_C"/>
    <property type="match status" value="1"/>
</dbReference>
<dbReference type="RefSeq" id="WP_078684495.1">
    <property type="nucleotide sequence ID" value="NZ_FUYA01000003.1"/>
</dbReference>
<keyword evidence="10" id="KW-1185">Reference proteome</keyword>
<name>A0A1T4VXR3_9BACT</name>
<dbReference type="GO" id="GO:0042026">
    <property type="term" value="P:protein refolding"/>
    <property type="evidence" value="ECO:0007669"/>
    <property type="project" value="TreeGrafter"/>
</dbReference>
<dbReference type="FunFam" id="2.60.260.20:FF:000008">
    <property type="entry name" value="Curved DNA-binding protein"/>
    <property type="match status" value="1"/>
</dbReference>
<dbReference type="PRINTS" id="PR00625">
    <property type="entry name" value="JDOMAIN"/>
</dbReference>
<dbReference type="Proteomes" id="UP000189733">
    <property type="component" value="Unassembled WGS sequence"/>
</dbReference>
<feature type="domain" description="J" evidence="8">
    <location>
        <begin position="7"/>
        <end position="72"/>
    </location>
</feature>
<evidence type="ECO:0000313" key="10">
    <source>
        <dbReference type="Proteomes" id="UP000189733"/>
    </source>
</evidence>
<dbReference type="PROSITE" id="PS00636">
    <property type="entry name" value="DNAJ_1"/>
    <property type="match status" value="1"/>
</dbReference>
<evidence type="ECO:0000313" key="9">
    <source>
        <dbReference type="EMBL" id="SKA69699.1"/>
    </source>
</evidence>
<dbReference type="InterPro" id="IPR008971">
    <property type="entry name" value="HSP40/DnaJ_pept-bd"/>
</dbReference>
<dbReference type="InterPro" id="IPR001623">
    <property type="entry name" value="DnaJ_domain"/>
</dbReference>
<dbReference type="EMBL" id="FUYA01000003">
    <property type="protein sequence ID" value="SKA69699.1"/>
    <property type="molecule type" value="Genomic_DNA"/>
</dbReference>
<keyword evidence="4" id="KW-0863">Zinc-finger</keyword>
<dbReference type="PANTHER" id="PTHR43096:SF52">
    <property type="entry name" value="DNAJ HOMOLOG 1, MITOCHONDRIAL-RELATED"/>
    <property type="match status" value="1"/>
</dbReference>
<organism evidence="9 10">
    <name type="scientific">Desulfobaculum bizertense DSM 18034</name>
    <dbReference type="NCBI Taxonomy" id="1121442"/>
    <lineage>
        <taxon>Bacteria</taxon>
        <taxon>Pseudomonadati</taxon>
        <taxon>Thermodesulfobacteriota</taxon>
        <taxon>Desulfovibrionia</taxon>
        <taxon>Desulfovibrionales</taxon>
        <taxon>Desulfovibrionaceae</taxon>
        <taxon>Desulfobaculum</taxon>
    </lineage>
</organism>
<dbReference type="Pfam" id="PF00226">
    <property type="entry name" value="DnaJ"/>
    <property type="match status" value="1"/>
</dbReference>
<dbReference type="InterPro" id="IPR002939">
    <property type="entry name" value="DnaJ_C"/>
</dbReference>
<keyword evidence="1" id="KW-0963">Cytoplasm</keyword>
<dbReference type="GO" id="GO:0003677">
    <property type="term" value="F:DNA binding"/>
    <property type="evidence" value="ECO:0007669"/>
    <property type="project" value="UniProtKB-KW"/>
</dbReference>
<evidence type="ECO:0000256" key="2">
    <source>
        <dbReference type="ARBA" id="ARBA00022723"/>
    </source>
</evidence>
<dbReference type="SUPFAM" id="SSF49493">
    <property type="entry name" value="HSP40/DnaJ peptide-binding domain"/>
    <property type="match status" value="2"/>
</dbReference>
<dbReference type="AlphaFoldDB" id="A0A1T4VXR3"/>
<dbReference type="Gene3D" id="1.10.287.110">
    <property type="entry name" value="DnaJ domain"/>
    <property type="match status" value="1"/>
</dbReference>
<dbReference type="Gene3D" id="2.60.260.20">
    <property type="entry name" value="Urease metallochaperone UreE, N-terminal domain"/>
    <property type="match status" value="2"/>
</dbReference>
<dbReference type="CDD" id="cd06257">
    <property type="entry name" value="DnaJ"/>
    <property type="match status" value="1"/>
</dbReference>
<dbReference type="InterPro" id="IPR036869">
    <property type="entry name" value="J_dom_sf"/>
</dbReference>
<keyword evidence="7" id="KW-0143">Chaperone</keyword>
<gene>
    <name evidence="9" type="ORF">SAMN02745702_01197</name>
</gene>
<evidence type="ECO:0000256" key="4">
    <source>
        <dbReference type="ARBA" id="ARBA00022771"/>
    </source>
</evidence>
<dbReference type="GO" id="GO:0008270">
    <property type="term" value="F:zinc ion binding"/>
    <property type="evidence" value="ECO:0007669"/>
    <property type="project" value="UniProtKB-KW"/>
</dbReference>
<dbReference type="PROSITE" id="PS50076">
    <property type="entry name" value="DNAJ_2"/>
    <property type="match status" value="1"/>
</dbReference>
<evidence type="ECO:0000256" key="7">
    <source>
        <dbReference type="ARBA" id="ARBA00023186"/>
    </source>
</evidence>
<accession>A0A1T4VXR3</accession>
<dbReference type="GO" id="GO:0051082">
    <property type="term" value="F:unfolded protein binding"/>
    <property type="evidence" value="ECO:0007669"/>
    <property type="project" value="InterPro"/>
</dbReference>
<keyword evidence="3" id="KW-0677">Repeat</keyword>
<evidence type="ECO:0000256" key="3">
    <source>
        <dbReference type="ARBA" id="ARBA00022737"/>
    </source>
</evidence>
<evidence type="ECO:0000256" key="5">
    <source>
        <dbReference type="ARBA" id="ARBA00022833"/>
    </source>
</evidence>
<dbReference type="GO" id="GO:0005737">
    <property type="term" value="C:cytoplasm"/>
    <property type="evidence" value="ECO:0007669"/>
    <property type="project" value="TreeGrafter"/>
</dbReference>
<evidence type="ECO:0000256" key="1">
    <source>
        <dbReference type="ARBA" id="ARBA00022490"/>
    </source>
</evidence>
<dbReference type="SMART" id="SM00271">
    <property type="entry name" value="DnaJ"/>
    <property type="match status" value="1"/>
</dbReference>